<dbReference type="GO" id="GO:0000922">
    <property type="term" value="C:spindle pole"/>
    <property type="evidence" value="ECO:0007669"/>
    <property type="project" value="UniProtKB-SubCell"/>
</dbReference>
<evidence type="ECO:0000256" key="11">
    <source>
        <dbReference type="ARBA" id="ARBA00022843"/>
    </source>
</evidence>
<keyword evidence="6" id="KW-0158">Chromosome</keyword>
<evidence type="ECO:0000256" key="23">
    <source>
        <dbReference type="ARBA" id="ARBA00068815"/>
    </source>
</evidence>
<dbReference type="InterPro" id="IPR037912">
    <property type="entry name" value="MCRS1"/>
</dbReference>
<evidence type="ECO:0000256" key="2">
    <source>
        <dbReference type="ARBA" id="ARBA00004604"/>
    </source>
</evidence>
<comment type="subcellular location">
    <subcellularLocation>
        <location evidence="4">Chromosome</location>
        <location evidence="4">Centromere</location>
        <location evidence="4">Kinetochore</location>
    </subcellularLocation>
    <subcellularLocation>
        <location evidence="3">Cytoplasm</location>
        <location evidence="3">Cytoskeleton</location>
        <location evidence="3">Microtubule organizing center</location>
        <location evidence="3">Centrosome</location>
        <location evidence="3">Centriolar satellite</location>
    </subcellularLocation>
    <subcellularLocation>
        <location evidence="5">Cytoplasm</location>
        <location evidence="5">Cytoskeleton</location>
        <location evidence="5">Spindle pole</location>
    </subcellularLocation>
    <subcellularLocation>
        <location evidence="1">Lysosome</location>
    </subcellularLocation>
    <subcellularLocation>
        <location evidence="2">Nucleus</location>
        <location evidence="2">Nucleolus</location>
    </subcellularLocation>
</comment>
<keyword evidence="11" id="KW-0832">Ubl conjugation</keyword>
<keyword evidence="18" id="KW-0234">DNA repair</keyword>
<feature type="compositionally biased region" description="Low complexity" evidence="25">
    <location>
        <begin position="92"/>
        <end position="103"/>
    </location>
</feature>
<dbReference type="GO" id="GO:0006325">
    <property type="term" value="P:chromatin organization"/>
    <property type="evidence" value="ECO:0007669"/>
    <property type="project" value="UniProtKB-KW"/>
</dbReference>
<proteinExistence type="predicted"/>
<evidence type="ECO:0000313" key="27">
    <source>
        <dbReference type="EMBL" id="KAK7066251.1"/>
    </source>
</evidence>
<keyword evidence="22" id="KW-0137">Centromere</keyword>
<evidence type="ECO:0000256" key="10">
    <source>
        <dbReference type="ARBA" id="ARBA00022838"/>
    </source>
</evidence>
<evidence type="ECO:0000256" key="21">
    <source>
        <dbReference type="ARBA" id="ARBA00023242"/>
    </source>
</evidence>
<dbReference type="Proteomes" id="UP001381693">
    <property type="component" value="Unassembled WGS sequence"/>
</dbReference>
<dbReference type="PROSITE" id="PS50006">
    <property type="entry name" value="FHA_DOMAIN"/>
    <property type="match status" value="1"/>
</dbReference>
<dbReference type="Pfam" id="PF13325">
    <property type="entry name" value="MCRS_N"/>
    <property type="match status" value="1"/>
</dbReference>
<name>A0AAN8WLR0_HALRR</name>
<feature type="region of interest" description="Disordered" evidence="25">
    <location>
        <begin position="82"/>
        <end position="130"/>
    </location>
</feature>
<dbReference type="GO" id="GO:0005730">
    <property type="term" value="C:nucleolus"/>
    <property type="evidence" value="ECO:0007669"/>
    <property type="project" value="UniProtKB-SubCell"/>
</dbReference>
<feature type="compositionally biased region" description="Basic residues" evidence="25">
    <location>
        <begin position="1"/>
        <end position="10"/>
    </location>
</feature>
<keyword evidence="8" id="KW-0597">Phosphoprotein</keyword>
<evidence type="ECO:0000256" key="20">
    <source>
        <dbReference type="ARBA" id="ARBA00023228"/>
    </source>
</evidence>
<dbReference type="GO" id="GO:0006310">
    <property type="term" value="P:DNA recombination"/>
    <property type="evidence" value="ECO:0007669"/>
    <property type="project" value="UniProtKB-KW"/>
</dbReference>
<feature type="compositionally biased region" description="Basic and acidic residues" evidence="25">
    <location>
        <begin position="13"/>
        <end position="22"/>
    </location>
</feature>
<protein>
    <recommendedName>
        <fullName evidence="23">Microspherule protein 1</fullName>
    </recommendedName>
    <alternativeName>
        <fullName evidence="24">58 kDa microspherule protein</fullName>
    </alternativeName>
</protein>
<keyword evidence="9" id="KW-0227">DNA damage</keyword>
<feature type="region of interest" description="Disordered" evidence="25">
    <location>
        <begin position="1"/>
        <end position="65"/>
    </location>
</feature>
<evidence type="ECO:0000256" key="3">
    <source>
        <dbReference type="ARBA" id="ARBA00004607"/>
    </source>
</evidence>
<comment type="caution">
    <text evidence="27">The sequence shown here is derived from an EMBL/GenBank/DDBJ whole genome shotgun (WGS) entry which is preliminary data.</text>
</comment>
<dbReference type="EMBL" id="JAXCGZ010019301">
    <property type="protein sequence ID" value="KAK7066251.1"/>
    <property type="molecule type" value="Genomic_DNA"/>
</dbReference>
<keyword evidence="7" id="KW-0963">Cytoplasm</keyword>
<keyword evidence="19" id="KW-0206">Cytoskeleton</keyword>
<dbReference type="GO" id="GO:0033044">
    <property type="term" value="P:regulation of chromosome organization"/>
    <property type="evidence" value="ECO:0007669"/>
    <property type="project" value="UniProtKB-ARBA"/>
</dbReference>
<evidence type="ECO:0000256" key="4">
    <source>
        <dbReference type="ARBA" id="ARBA00004629"/>
    </source>
</evidence>
<dbReference type="GO" id="GO:0031011">
    <property type="term" value="C:Ino80 complex"/>
    <property type="evidence" value="ECO:0007669"/>
    <property type="project" value="InterPro"/>
</dbReference>
<dbReference type="GO" id="GO:0051052">
    <property type="term" value="P:regulation of DNA metabolic process"/>
    <property type="evidence" value="ECO:0007669"/>
    <property type="project" value="UniProtKB-ARBA"/>
</dbReference>
<evidence type="ECO:0000256" key="16">
    <source>
        <dbReference type="ARBA" id="ARBA00023163"/>
    </source>
</evidence>
<feature type="compositionally biased region" description="Polar residues" evidence="25">
    <location>
        <begin position="82"/>
        <end position="91"/>
    </location>
</feature>
<evidence type="ECO:0000259" key="26">
    <source>
        <dbReference type="PROSITE" id="PS50006"/>
    </source>
</evidence>
<keyword evidence="28" id="KW-1185">Reference proteome</keyword>
<dbReference type="PANTHER" id="PTHR13233:SF0">
    <property type="entry name" value="MICROSPHERULE PROTEIN 1"/>
    <property type="match status" value="1"/>
</dbReference>
<dbReference type="InterPro" id="IPR025999">
    <property type="entry name" value="MCRS_N"/>
</dbReference>
<sequence length="462" mass="51765">MMSRLIHKGKPMGNRDRPRFRPMELNLPPRERTFSASSLPDDGTKRRSSSRAIKRPKFDDELVESSLGGQCATPISKIRTRNPSLSTASDCSVSLPPTPSVTSDVRKRLSSKSSSKKARKGRGSQAVVTKDLGRWKPTDDLALIIGVQQTCDLVTVHRGVKFSCKFSLGEIQERWYALLYDPTVSRIAQQAMKNLHPDQVQAVQARALYSKAEEDLLATIKSNSNPSLQTFETHLRENSHVFFPSRTPKALLAHWQLLKQYHLLPDQTVPPLTKSGPVKDFSEAEQQIHDTELYESSDDLLEHELGIASRGSKREIRLLEDQVSKWQVLVDTVTGISPPEFDNQTLAVLRGRLVRYLMRSREITLGRKAAGVNVDVDLSLEGPAWKISRKQGIIKLRNTGDFLIANEGKRPIYVDGKPVLAGNKIKLNNNSVVEIASLRFIFLINLDLINVIRQETAKLSGH</sequence>
<dbReference type="GO" id="GO:0000776">
    <property type="term" value="C:kinetochore"/>
    <property type="evidence" value="ECO:0007669"/>
    <property type="project" value="UniProtKB-KW"/>
</dbReference>
<dbReference type="Gene3D" id="2.60.200.20">
    <property type="match status" value="1"/>
</dbReference>
<evidence type="ECO:0000256" key="15">
    <source>
        <dbReference type="ARBA" id="ARBA00023054"/>
    </source>
</evidence>
<feature type="domain" description="FHA" evidence="26">
    <location>
        <begin position="363"/>
        <end position="419"/>
    </location>
</feature>
<dbReference type="PANTHER" id="PTHR13233">
    <property type="entry name" value="MICROSPHERULE PROTEIN 1"/>
    <property type="match status" value="1"/>
</dbReference>
<dbReference type="GO" id="GO:0006281">
    <property type="term" value="P:DNA repair"/>
    <property type="evidence" value="ECO:0007669"/>
    <property type="project" value="UniProtKB-KW"/>
</dbReference>
<evidence type="ECO:0000256" key="12">
    <source>
        <dbReference type="ARBA" id="ARBA00022853"/>
    </source>
</evidence>
<evidence type="ECO:0000256" key="22">
    <source>
        <dbReference type="ARBA" id="ARBA00023328"/>
    </source>
</evidence>
<evidence type="ECO:0000256" key="13">
    <source>
        <dbReference type="ARBA" id="ARBA00022990"/>
    </source>
</evidence>
<accession>A0AAN8WLR0</accession>
<evidence type="ECO:0000256" key="14">
    <source>
        <dbReference type="ARBA" id="ARBA00023015"/>
    </source>
</evidence>
<keyword evidence="12" id="KW-0156">Chromatin regulator</keyword>
<dbReference type="GO" id="GO:0071339">
    <property type="term" value="C:MLL1 complex"/>
    <property type="evidence" value="ECO:0007669"/>
    <property type="project" value="InterPro"/>
</dbReference>
<dbReference type="SMART" id="SM00240">
    <property type="entry name" value="FHA"/>
    <property type="match status" value="1"/>
</dbReference>
<evidence type="ECO:0000313" key="28">
    <source>
        <dbReference type="Proteomes" id="UP001381693"/>
    </source>
</evidence>
<dbReference type="Pfam" id="PF00498">
    <property type="entry name" value="FHA"/>
    <property type="match status" value="1"/>
</dbReference>
<evidence type="ECO:0000256" key="24">
    <source>
        <dbReference type="ARBA" id="ARBA00075730"/>
    </source>
</evidence>
<dbReference type="GO" id="GO:0044545">
    <property type="term" value="C:NSL complex"/>
    <property type="evidence" value="ECO:0007669"/>
    <property type="project" value="TreeGrafter"/>
</dbReference>
<keyword evidence="14" id="KW-0805">Transcription regulation</keyword>
<dbReference type="AlphaFoldDB" id="A0AAN8WLR0"/>
<keyword evidence="13" id="KW-0007">Acetylation</keyword>
<evidence type="ECO:0000256" key="5">
    <source>
        <dbReference type="ARBA" id="ARBA00004647"/>
    </source>
</evidence>
<dbReference type="GO" id="GO:0045944">
    <property type="term" value="P:positive regulation of transcription by RNA polymerase II"/>
    <property type="evidence" value="ECO:0007669"/>
    <property type="project" value="TreeGrafter"/>
</dbReference>
<evidence type="ECO:0000256" key="1">
    <source>
        <dbReference type="ARBA" id="ARBA00004371"/>
    </source>
</evidence>
<dbReference type="CDD" id="cd22687">
    <property type="entry name" value="FHA_MCRS1"/>
    <property type="match status" value="1"/>
</dbReference>
<evidence type="ECO:0000256" key="17">
    <source>
        <dbReference type="ARBA" id="ARBA00023172"/>
    </source>
</evidence>
<keyword evidence="20" id="KW-0458">Lysosome</keyword>
<feature type="compositionally biased region" description="Basic residues" evidence="25">
    <location>
        <begin position="108"/>
        <end position="122"/>
    </location>
</feature>
<feature type="compositionally biased region" description="Basic residues" evidence="25">
    <location>
        <begin position="46"/>
        <end position="55"/>
    </location>
</feature>
<dbReference type="FunFam" id="2.60.200.20:FF:000007">
    <property type="entry name" value="microspherule protein 1 isoform X1"/>
    <property type="match status" value="1"/>
</dbReference>
<evidence type="ECO:0000256" key="6">
    <source>
        <dbReference type="ARBA" id="ARBA00022454"/>
    </source>
</evidence>
<evidence type="ECO:0000256" key="9">
    <source>
        <dbReference type="ARBA" id="ARBA00022763"/>
    </source>
</evidence>
<dbReference type="GO" id="GO:0034451">
    <property type="term" value="C:centriolar satellite"/>
    <property type="evidence" value="ECO:0007669"/>
    <property type="project" value="UniProtKB-SubCell"/>
</dbReference>
<gene>
    <name evidence="27" type="primary">MCRS1</name>
    <name evidence="27" type="ORF">SK128_024948</name>
</gene>
<evidence type="ECO:0000256" key="7">
    <source>
        <dbReference type="ARBA" id="ARBA00022490"/>
    </source>
</evidence>
<dbReference type="GO" id="GO:0002151">
    <property type="term" value="F:G-quadruplex RNA binding"/>
    <property type="evidence" value="ECO:0007669"/>
    <property type="project" value="InterPro"/>
</dbReference>
<reference evidence="27 28" key="1">
    <citation type="submission" date="2023-11" db="EMBL/GenBank/DDBJ databases">
        <title>Halocaridina rubra genome assembly.</title>
        <authorList>
            <person name="Smith C."/>
        </authorList>
    </citation>
    <scope>NUCLEOTIDE SEQUENCE [LARGE SCALE GENOMIC DNA]</scope>
    <source>
        <strain evidence="27">EP-1</strain>
        <tissue evidence="27">Whole</tissue>
    </source>
</reference>
<dbReference type="InterPro" id="IPR008984">
    <property type="entry name" value="SMAD_FHA_dom_sf"/>
</dbReference>
<evidence type="ECO:0000256" key="19">
    <source>
        <dbReference type="ARBA" id="ARBA00023212"/>
    </source>
</evidence>
<keyword evidence="10" id="KW-0995">Kinetochore</keyword>
<keyword evidence="15" id="KW-0175">Coiled coil</keyword>
<organism evidence="27 28">
    <name type="scientific">Halocaridina rubra</name>
    <name type="common">Hawaiian red shrimp</name>
    <dbReference type="NCBI Taxonomy" id="373956"/>
    <lineage>
        <taxon>Eukaryota</taxon>
        <taxon>Metazoa</taxon>
        <taxon>Ecdysozoa</taxon>
        <taxon>Arthropoda</taxon>
        <taxon>Crustacea</taxon>
        <taxon>Multicrustacea</taxon>
        <taxon>Malacostraca</taxon>
        <taxon>Eumalacostraca</taxon>
        <taxon>Eucarida</taxon>
        <taxon>Decapoda</taxon>
        <taxon>Pleocyemata</taxon>
        <taxon>Caridea</taxon>
        <taxon>Atyoidea</taxon>
        <taxon>Atyidae</taxon>
        <taxon>Halocaridina</taxon>
    </lineage>
</organism>
<dbReference type="GO" id="GO:0005764">
    <property type="term" value="C:lysosome"/>
    <property type="evidence" value="ECO:0007669"/>
    <property type="project" value="UniProtKB-SubCell"/>
</dbReference>
<evidence type="ECO:0000256" key="25">
    <source>
        <dbReference type="SAM" id="MobiDB-lite"/>
    </source>
</evidence>
<dbReference type="SUPFAM" id="SSF49879">
    <property type="entry name" value="SMAD/FHA domain"/>
    <property type="match status" value="1"/>
</dbReference>
<evidence type="ECO:0000256" key="8">
    <source>
        <dbReference type="ARBA" id="ARBA00022553"/>
    </source>
</evidence>
<evidence type="ECO:0000256" key="18">
    <source>
        <dbReference type="ARBA" id="ARBA00023204"/>
    </source>
</evidence>
<keyword evidence="17" id="KW-0233">DNA recombination</keyword>
<keyword evidence="21" id="KW-0539">Nucleus</keyword>
<keyword evidence="16" id="KW-0804">Transcription</keyword>
<dbReference type="InterPro" id="IPR000253">
    <property type="entry name" value="FHA_dom"/>
</dbReference>